<dbReference type="EMBL" id="FR687253">
    <property type="protein sequence ID" value="CBW84952.1"/>
    <property type="molecule type" value="Genomic_DNA"/>
</dbReference>
<evidence type="ECO:0000256" key="4">
    <source>
        <dbReference type="ARBA" id="ARBA00022729"/>
    </source>
</evidence>
<dbReference type="RefSeq" id="WP_014091990.1">
    <property type="nucleotide sequence ID" value="NC_016011.1"/>
</dbReference>
<dbReference type="eggNOG" id="ENOG503086J">
    <property type="taxonomic scope" value="Bacteria"/>
</dbReference>
<keyword evidence="7" id="KW-0812">Transmembrane</keyword>
<feature type="transmembrane region" description="Helical" evidence="7">
    <location>
        <begin position="72"/>
        <end position="90"/>
    </location>
</feature>
<name>G2ZBT7_LISIP</name>
<accession>G2ZBT7</accession>
<evidence type="ECO:0000256" key="1">
    <source>
        <dbReference type="ARBA" id="ARBA00004168"/>
    </source>
</evidence>
<protein>
    <submittedName>
        <fullName evidence="10">Putative peptidoglycan linked protein (LPXTG motif)</fullName>
    </submittedName>
</protein>
<keyword evidence="7" id="KW-1133">Transmembrane helix</keyword>
<organism evidence="10 11">
    <name type="scientific">Listeria ivanovii (strain ATCC BAA-678 / PAM 55)</name>
    <dbReference type="NCBI Taxonomy" id="881621"/>
    <lineage>
        <taxon>Bacteria</taxon>
        <taxon>Bacillati</taxon>
        <taxon>Bacillota</taxon>
        <taxon>Bacilli</taxon>
        <taxon>Bacillales</taxon>
        <taxon>Listeriaceae</taxon>
        <taxon>Listeria</taxon>
    </lineage>
</organism>
<dbReference type="GeneID" id="57075464"/>
<evidence type="ECO:0000256" key="8">
    <source>
        <dbReference type="SAM" id="SignalP"/>
    </source>
</evidence>
<dbReference type="InterPro" id="IPR019931">
    <property type="entry name" value="LPXTG_anchor"/>
</dbReference>
<reference evidence="10 11" key="1">
    <citation type="journal article" date="2011" name="J. Bacteriol.">
        <title>Complete genome sequence of the animal pathogen Listeria ivanovii, which provides insights into host specificities and evolution of the genus Listeria.</title>
        <authorList>
            <person name="Buchrieser C."/>
            <person name="Rusniok C."/>
            <person name="Garrido P."/>
            <person name="Hain T."/>
            <person name="Scortti M."/>
            <person name="Lampidis R."/>
            <person name="Karst U."/>
            <person name="Chakraborty T."/>
            <person name="Cossart P."/>
            <person name="Kreft J."/>
            <person name="Vazquez-Boland J.A."/>
            <person name="Goebel W."/>
            <person name="Glaser P."/>
        </authorList>
    </citation>
    <scope>NUCLEOTIDE SEQUENCE [LARGE SCALE GENOMIC DNA]</scope>
    <source>
        <strain evidence="11">ATCC BAA-678 / PAM 55</strain>
    </source>
</reference>
<gene>
    <name evidence="10" type="ordered locus">LIV_0476</name>
</gene>
<evidence type="ECO:0000259" key="9">
    <source>
        <dbReference type="Pfam" id="PF00746"/>
    </source>
</evidence>
<dbReference type="Pfam" id="PF00746">
    <property type="entry name" value="Gram_pos_anchor"/>
    <property type="match status" value="1"/>
</dbReference>
<proteinExistence type="predicted"/>
<sequence>MKKIIFISFCSLLLLGLPLITNAYSDTATSHAGVTFKQDPGTKSGDTDDKSGTFPSKKPLTRLPKTGDTSELYLIAIGLGLLIIAKKSYFKEVI</sequence>
<evidence type="ECO:0000256" key="5">
    <source>
        <dbReference type="ARBA" id="ARBA00023088"/>
    </source>
</evidence>
<keyword evidence="5" id="KW-0572">Peptidoglycan-anchor</keyword>
<feature type="region of interest" description="Disordered" evidence="6">
    <location>
        <begin position="33"/>
        <end position="65"/>
    </location>
</feature>
<comment type="subcellular location">
    <subcellularLocation>
        <location evidence="1">Secreted</location>
        <location evidence="1">Cell wall</location>
        <topology evidence="1">Peptidoglycan-anchor</topology>
    </subcellularLocation>
</comment>
<dbReference type="Proteomes" id="UP000001286">
    <property type="component" value="Chromosome"/>
</dbReference>
<evidence type="ECO:0000256" key="6">
    <source>
        <dbReference type="SAM" id="MobiDB-lite"/>
    </source>
</evidence>
<keyword evidence="4 8" id="KW-0732">Signal</keyword>
<evidence type="ECO:0000256" key="3">
    <source>
        <dbReference type="ARBA" id="ARBA00022525"/>
    </source>
</evidence>
<dbReference type="AlphaFoldDB" id="G2ZBT7"/>
<feature type="domain" description="Gram-positive cocci surface proteins LPxTG" evidence="9">
    <location>
        <begin position="56"/>
        <end position="85"/>
    </location>
</feature>
<evidence type="ECO:0000256" key="7">
    <source>
        <dbReference type="SAM" id="Phobius"/>
    </source>
</evidence>
<dbReference type="NCBIfam" id="TIGR01167">
    <property type="entry name" value="LPXTG_anchor"/>
    <property type="match status" value="1"/>
</dbReference>
<evidence type="ECO:0000256" key="2">
    <source>
        <dbReference type="ARBA" id="ARBA00022512"/>
    </source>
</evidence>
<keyword evidence="7" id="KW-0472">Membrane</keyword>
<feature type="signal peptide" evidence="8">
    <location>
        <begin position="1"/>
        <end position="23"/>
    </location>
</feature>
<dbReference type="HOGENOM" id="CLU_2343330_0_0_9"/>
<keyword evidence="2" id="KW-0134">Cell wall</keyword>
<evidence type="ECO:0000313" key="11">
    <source>
        <dbReference type="Proteomes" id="UP000001286"/>
    </source>
</evidence>
<dbReference type="KEGG" id="liv:LIV_0476"/>
<feature type="chain" id="PRO_5038630867" evidence="8">
    <location>
        <begin position="24"/>
        <end position="94"/>
    </location>
</feature>
<evidence type="ECO:0000313" key="10">
    <source>
        <dbReference type="EMBL" id="CBW84952.1"/>
    </source>
</evidence>
<keyword evidence="3" id="KW-0964">Secreted</keyword>